<dbReference type="Proteomes" id="UP000310158">
    <property type="component" value="Unassembled WGS sequence"/>
</dbReference>
<feature type="region of interest" description="Disordered" evidence="1">
    <location>
        <begin position="138"/>
        <end position="230"/>
    </location>
</feature>
<keyword evidence="3" id="KW-1185">Reference proteome</keyword>
<dbReference type="PANTHER" id="PTHR38489:SF1">
    <property type="entry name" value="HISTONE CHAPERONE DOMAIN-CONTAINING PROTEIN"/>
    <property type="match status" value="1"/>
</dbReference>
<feature type="compositionally biased region" description="Low complexity" evidence="1">
    <location>
        <begin position="161"/>
        <end position="187"/>
    </location>
</feature>
<gene>
    <name evidence="2" type="ORF">EW146_g1120</name>
</gene>
<reference evidence="2 3" key="1">
    <citation type="submission" date="2019-02" db="EMBL/GenBank/DDBJ databases">
        <title>Genome sequencing of the rare red list fungi Bondarzewia mesenterica.</title>
        <authorList>
            <person name="Buettner E."/>
            <person name="Kellner H."/>
        </authorList>
    </citation>
    <scope>NUCLEOTIDE SEQUENCE [LARGE SCALE GENOMIC DNA]</scope>
    <source>
        <strain evidence="2 3">DSM 108281</strain>
    </source>
</reference>
<dbReference type="InterPro" id="IPR027921">
    <property type="entry name" value="NOPCHAP1"/>
</dbReference>
<dbReference type="PANTHER" id="PTHR38489">
    <property type="entry name" value="HISTONE CHAPERONE DOMAIN-CONTAINING PROTEIN"/>
    <property type="match status" value="1"/>
</dbReference>
<dbReference type="OrthoDB" id="1112980at2759"/>
<organism evidence="2 3">
    <name type="scientific">Bondarzewia mesenterica</name>
    <dbReference type="NCBI Taxonomy" id="1095465"/>
    <lineage>
        <taxon>Eukaryota</taxon>
        <taxon>Fungi</taxon>
        <taxon>Dikarya</taxon>
        <taxon>Basidiomycota</taxon>
        <taxon>Agaricomycotina</taxon>
        <taxon>Agaricomycetes</taxon>
        <taxon>Russulales</taxon>
        <taxon>Bondarzewiaceae</taxon>
        <taxon>Bondarzewia</taxon>
    </lineage>
</organism>
<comment type="caution">
    <text evidence="2">The sequence shown here is derived from an EMBL/GenBank/DDBJ whole genome shotgun (WGS) entry which is preliminary data.</text>
</comment>
<dbReference type="AlphaFoldDB" id="A0A4S4M736"/>
<evidence type="ECO:0000256" key="1">
    <source>
        <dbReference type="SAM" id="MobiDB-lite"/>
    </source>
</evidence>
<evidence type="ECO:0000313" key="2">
    <source>
        <dbReference type="EMBL" id="THH20181.1"/>
    </source>
</evidence>
<protein>
    <submittedName>
        <fullName evidence="2">Uncharacterized protein</fullName>
    </submittedName>
</protein>
<accession>A0A4S4M736</accession>
<proteinExistence type="predicted"/>
<dbReference type="GO" id="GO:0000492">
    <property type="term" value="P:box C/D snoRNP assembly"/>
    <property type="evidence" value="ECO:0007669"/>
    <property type="project" value="InterPro"/>
</dbReference>
<dbReference type="Pfam" id="PF15370">
    <property type="entry name" value="NOPCHAP1"/>
    <property type="match status" value="1"/>
</dbReference>
<name>A0A4S4M736_9AGAM</name>
<dbReference type="EMBL" id="SGPL01000027">
    <property type="protein sequence ID" value="THH20181.1"/>
    <property type="molecule type" value="Genomic_DNA"/>
</dbReference>
<evidence type="ECO:0000313" key="3">
    <source>
        <dbReference type="Proteomes" id="UP000310158"/>
    </source>
</evidence>
<sequence>MTSSDEKKGATDILEVETDEDRQHRLQRILESLNTSNASNECSNLMKFDFGERETFLVDPPTERRSWPFLPPMSILPMTSLAPVLSRVQAFLPALEASNSQLFEQARRDPQSVDIEHVSQNESQFIEMNLGLGVFEQRSKAPSQTDALSSDSDSADEDEGTSTSSSSPKSSSSDSDSTSSDSTSSDSDGTDADNLIGTLSKASRPIKPLPTRARPRIEVLHSSPPSSSRS</sequence>